<dbReference type="EMBL" id="CP001874">
    <property type="protein sequence ID" value="ADG88350.1"/>
    <property type="molecule type" value="Genomic_DNA"/>
</dbReference>
<evidence type="ECO:0000313" key="1">
    <source>
        <dbReference type="EMBL" id="ADG88350.1"/>
    </source>
</evidence>
<keyword evidence="2" id="KW-1185">Reference proteome</keyword>
<dbReference type="RefSeq" id="WP_013131883.1">
    <property type="nucleotide sequence ID" value="NC_014165.1"/>
</dbReference>
<dbReference type="eggNOG" id="COG3206">
    <property type="taxonomic scope" value="Bacteria"/>
</dbReference>
<evidence type="ECO:0000313" key="2">
    <source>
        <dbReference type="Proteomes" id="UP000006640"/>
    </source>
</evidence>
<dbReference type="KEGG" id="tbi:Tbis_1636"/>
<proteinExistence type="predicted"/>
<accession>D6YAY3</accession>
<protein>
    <submittedName>
        <fullName evidence="1">Uncharacterized protein</fullName>
    </submittedName>
</protein>
<dbReference type="Proteomes" id="UP000006640">
    <property type="component" value="Chromosome"/>
</dbReference>
<dbReference type="AlphaFoldDB" id="D6YAY3"/>
<dbReference type="HOGENOM" id="CLU_024561_0_0_11"/>
<gene>
    <name evidence="1" type="ordered locus">Tbis_1636</name>
</gene>
<organism evidence="1 2">
    <name type="scientific">Thermobispora bispora (strain ATCC 19993 / DSM 43833 / CBS 139.67 / JCM 10125 / KCTC 9307 / NBRC 14880 / R51)</name>
    <dbReference type="NCBI Taxonomy" id="469371"/>
    <lineage>
        <taxon>Bacteria</taxon>
        <taxon>Bacillati</taxon>
        <taxon>Actinomycetota</taxon>
        <taxon>Actinomycetes</taxon>
        <taxon>Streptosporangiales</taxon>
        <taxon>Streptosporangiaceae</taxon>
        <taxon>Thermobispora</taxon>
    </lineage>
</organism>
<dbReference type="OrthoDB" id="3246562at2"/>
<name>D6YAY3_THEBD</name>
<reference evidence="1 2" key="1">
    <citation type="submission" date="2010-01" db="EMBL/GenBank/DDBJ databases">
        <title>The complete genome of Thermobispora bispora DSM 43833.</title>
        <authorList>
            <consortium name="US DOE Joint Genome Institute (JGI-PGF)"/>
            <person name="Lucas S."/>
            <person name="Copeland A."/>
            <person name="Lapidus A."/>
            <person name="Glavina del Rio T."/>
            <person name="Dalin E."/>
            <person name="Tice H."/>
            <person name="Bruce D."/>
            <person name="Goodwin L."/>
            <person name="Pitluck S."/>
            <person name="Kyrpides N."/>
            <person name="Mavromatis K."/>
            <person name="Ivanova N."/>
            <person name="Mikhailova N."/>
            <person name="Chertkov O."/>
            <person name="Brettin T."/>
            <person name="Detter J.C."/>
            <person name="Han C."/>
            <person name="Larimer F."/>
            <person name="Land M."/>
            <person name="Hauser L."/>
            <person name="Markowitz V."/>
            <person name="Cheng J.-F."/>
            <person name="Hugenholtz P."/>
            <person name="Woyke T."/>
            <person name="Wu D."/>
            <person name="Jando M."/>
            <person name="Schneider S."/>
            <person name="Klenk H.-P."/>
            <person name="Eisen J.A."/>
        </authorList>
    </citation>
    <scope>NUCLEOTIDE SEQUENCE [LARGE SCALE GENOMIC DNA]</scope>
    <source>
        <strain evidence="2">ATCC 19993 / DSM 43833 / CBS 139.67 / JCM 10125 / KCTC 9307 / NBRC 14880 / R51</strain>
    </source>
</reference>
<sequence length="651" mass="71959">MKRRTEQLYQALLRDKLNPISIRLRRTFSDWVEAKGLPRIEAGVPRAEHTAGEIRLTVRQSRDCGSYTLEEPSGAGSLRTRVVYAEAMNGVTAWAIVTVDQLGETEVQPYAPGFVPAYLRTAHVTDGRTHLPDSAWVVSEDEVDHLTGEVLDPQRRVPIIVVSPDERGREESREHADYLATAIAGTAVVAFLADRRTQDRFNRALGNQLEVYGGGIRTYYGPLNPADPRTPFLHPVTGGPTLRSQGRAVLDRIADRVIGETARRALPEDVQRMRSAVYRVLSGRAEPSELVQAAHSPPPTVDPAREELRRKLLAVTVQPAAAEPAPAERPEPERAVNGKPALAADAKPARAENPPAAAPAATPDLAELVDAVADTVVTKLKGEIEAAMDLAIGTRESEILTRIRALDDRLAVVYRMLTELRGTDPPEARHAEELERLRTENELLWEEYGEADAIARKQAARIRWLERRLAEAGQQVHGVTGEDVFEPEGMREMLDHARKSLTHVVIGDTDEAAARLDLDYPEQRRTWAAKAWDALCALEDFARARSSGEFAGGFYDWCANGPAGRRTISTRMIAMRESRTVVTRAKFSEPRTFRVPESVAPGGQVMMEAHIKLRKVGYPAPRIYFYDDSGGATGKVYVGYIGDHLPNTRTN</sequence>